<evidence type="ECO:0000313" key="3">
    <source>
        <dbReference type="Proteomes" id="UP000826271"/>
    </source>
</evidence>
<evidence type="ECO:0000256" key="1">
    <source>
        <dbReference type="SAM" id="Coils"/>
    </source>
</evidence>
<accession>A0AAV6W628</accession>
<dbReference type="AlphaFoldDB" id="A0AAV6W628"/>
<feature type="coiled-coil region" evidence="1">
    <location>
        <begin position="13"/>
        <end position="71"/>
    </location>
</feature>
<organism evidence="2 3">
    <name type="scientific">Buddleja alternifolia</name>
    <dbReference type="NCBI Taxonomy" id="168488"/>
    <lineage>
        <taxon>Eukaryota</taxon>
        <taxon>Viridiplantae</taxon>
        <taxon>Streptophyta</taxon>
        <taxon>Embryophyta</taxon>
        <taxon>Tracheophyta</taxon>
        <taxon>Spermatophyta</taxon>
        <taxon>Magnoliopsida</taxon>
        <taxon>eudicotyledons</taxon>
        <taxon>Gunneridae</taxon>
        <taxon>Pentapetalae</taxon>
        <taxon>asterids</taxon>
        <taxon>lamiids</taxon>
        <taxon>Lamiales</taxon>
        <taxon>Scrophulariaceae</taxon>
        <taxon>Buddlejeae</taxon>
        <taxon>Buddleja</taxon>
    </lineage>
</organism>
<protein>
    <submittedName>
        <fullName evidence="2">Uncharacterized protein</fullName>
    </submittedName>
</protein>
<reference evidence="2" key="1">
    <citation type="submission" date="2019-10" db="EMBL/GenBank/DDBJ databases">
        <authorList>
            <person name="Zhang R."/>
            <person name="Pan Y."/>
            <person name="Wang J."/>
            <person name="Ma R."/>
            <person name="Yu S."/>
        </authorList>
    </citation>
    <scope>NUCLEOTIDE SEQUENCE</scope>
    <source>
        <strain evidence="2">LA-IB0</strain>
        <tissue evidence="2">Leaf</tissue>
    </source>
</reference>
<gene>
    <name evidence="2" type="ORF">BUALT_Bualt17G0038100</name>
</gene>
<dbReference type="Proteomes" id="UP000826271">
    <property type="component" value="Unassembled WGS sequence"/>
</dbReference>
<sequence>MGHGVEVVRGRRASSYTVDTAELKEKLEQLENAKDEIVNLTEAYEEQGITLNEQKKEMEVSKEQNKTNSQEIDALKVQIAKMEQVLTWKIVYFEVH</sequence>
<proteinExistence type="predicted"/>
<name>A0AAV6W628_9LAMI</name>
<keyword evidence="3" id="KW-1185">Reference proteome</keyword>
<keyword evidence="1" id="KW-0175">Coiled coil</keyword>
<comment type="caution">
    <text evidence="2">The sequence shown here is derived from an EMBL/GenBank/DDBJ whole genome shotgun (WGS) entry which is preliminary data.</text>
</comment>
<evidence type="ECO:0000313" key="2">
    <source>
        <dbReference type="EMBL" id="KAG8366074.1"/>
    </source>
</evidence>
<dbReference type="EMBL" id="WHWC01000017">
    <property type="protein sequence ID" value="KAG8366074.1"/>
    <property type="molecule type" value="Genomic_DNA"/>
</dbReference>